<gene>
    <name evidence="5" type="primary">nagZ</name>
    <name evidence="5" type="ORF">AWC38_SpisGene25589</name>
</gene>
<accession>A0A2B4R2F6</accession>
<evidence type="ECO:0000256" key="3">
    <source>
        <dbReference type="ARBA" id="ARBA00023295"/>
    </source>
</evidence>
<evidence type="ECO:0000313" key="6">
    <source>
        <dbReference type="Proteomes" id="UP000225706"/>
    </source>
</evidence>
<dbReference type="OrthoDB" id="416222at2759"/>
<dbReference type="Pfam" id="PF00933">
    <property type="entry name" value="Glyco_hydro_3"/>
    <property type="match status" value="1"/>
</dbReference>
<dbReference type="Proteomes" id="UP000225706">
    <property type="component" value="Unassembled WGS sequence"/>
</dbReference>
<dbReference type="InterPro" id="IPR050226">
    <property type="entry name" value="NagZ_Beta-hexosaminidase"/>
</dbReference>
<protein>
    <submittedName>
        <fullName evidence="5">Beta-hexosaminidase</fullName>
    </submittedName>
</protein>
<dbReference type="GO" id="GO:0009254">
    <property type="term" value="P:peptidoglycan turnover"/>
    <property type="evidence" value="ECO:0007669"/>
    <property type="project" value="TreeGrafter"/>
</dbReference>
<dbReference type="GO" id="GO:0005975">
    <property type="term" value="P:carbohydrate metabolic process"/>
    <property type="evidence" value="ECO:0007669"/>
    <property type="project" value="InterPro"/>
</dbReference>
<sequence length="174" mass="19113">EQYVMIDPHHLGQLVIMGCPQAQRPEDAWAQILKHQIEQGFIGGVILFRENISSQSQTRELVEFLQEAVPEELAPLLVTIDQEGGAVQRFSSQNGGIETPKAEDISDNMSPEEADSVYATMAQSLASIGVNWNFGPVVDLKRGSPIIDGYGRSYGADVEQVALYAKAFIKAHKK</sequence>
<dbReference type="InterPro" id="IPR036962">
    <property type="entry name" value="Glyco_hydro_3_N_sf"/>
</dbReference>
<dbReference type="PANTHER" id="PTHR30480">
    <property type="entry name" value="BETA-HEXOSAMINIDASE-RELATED"/>
    <property type="match status" value="1"/>
</dbReference>
<proteinExistence type="inferred from homology"/>
<dbReference type="InterPro" id="IPR017853">
    <property type="entry name" value="GH"/>
</dbReference>
<feature type="non-terminal residue" evidence="5">
    <location>
        <position position="1"/>
    </location>
</feature>
<organism evidence="5 6">
    <name type="scientific">Stylophora pistillata</name>
    <name type="common">Smooth cauliflower coral</name>
    <dbReference type="NCBI Taxonomy" id="50429"/>
    <lineage>
        <taxon>Eukaryota</taxon>
        <taxon>Metazoa</taxon>
        <taxon>Cnidaria</taxon>
        <taxon>Anthozoa</taxon>
        <taxon>Hexacorallia</taxon>
        <taxon>Scleractinia</taxon>
        <taxon>Astrocoeniina</taxon>
        <taxon>Pocilloporidae</taxon>
        <taxon>Stylophora</taxon>
    </lineage>
</organism>
<evidence type="ECO:0000256" key="1">
    <source>
        <dbReference type="ARBA" id="ARBA00005336"/>
    </source>
</evidence>
<evidence type="ECO:0000313" key="5">
    <source>
        <dbReference type="EMBL" id="PFX11013.1"/>
    </source>
</evidence>
<comment type="caution">
    <text evidence="5">The sequence shown here is derived from an EMBL/GenBank/DDBJ whole genome shotgun (WGS) entry which is preliminary data.</text>
</comment>
<keyword evidence="2" id="KW-0378">Hydrolase</keyword>
<comment type="similarity">
    <text evidence="1">Belongs to the glycosyl hydrolase 3 family.</text>
</comment>
<dbReference type="EMBL" id="LSMT01004494">
    <property type="protein sequence ID" value="PFX11013.1"/>
    <property type="molecule type" value="Genomic_DNA"/>
</dbReference>
<keyword evidence="6" id="KW-1185">Reference proteome</keyword>
<dbReference type="STRING" id="50429.A0A2B4R2F6"/>
<reference evidence="6" key="1">
    <citation type="journal article" date="2017" name="bioRxiv">
        <title>Comparative analysis of the genomes of Stylophora pistillata and Acropora digitifera provides evidence for extensive differences between species of corals.</title>
        <authorList>
            <person name="Voolstra C.R."/>
            <person name="Li Y."/>
            <person name="Liew Y.J."/>
            <person name="Baumgarten S."/>
            <person name="Zoccola D."/>
            <person name="Flot J.-F."/>
            <person name="Tambutte S."/>
            <person name="Allemand D."/>
            <person name="Aranda M."/>
        </authorList>
    </citation>
    <scope>NUCLEOTIDE SEQUENCE [LARGE SCALE GENOMIC DNA]</scope>
</reference>
<feature type="non-terminal residue" evidence="5">
    <location>
        <position position="174"/>
    </location>
</feature>
<name>A0A2B4R2F6_STYPI</name>
<keyword evidence="3" id="KW-0326">Glycosidase</keyword>
<dbReference type="PANTHER" id="PTHR30480:SF16">
    <property type="entry name" value="GLYCOSIDE HYDROLASE FAMILY 3 DOMAIN PROTEIN"/>
    <property type="match status" value="1"/>
</dbReference>
<evidence type="ECO:0000256" key="2">
    <source>
        <dbReference type="ARBA" id="ARBA00022801"/>
    </source>
</evidence>
<evidence type="ECO:0000259" key="4">
    <source>
        <dbReference type="Pfam" id="PF00933"/>
    </source>
</evidence>
<feature type="domain" description="Glycoside hydrolase family 3 N-terminal" evidence="4">
    <location>
        <begin position="12"/>
        <end position="172"/>
    </location>
</feature>
<dbReference type="AlphaFoldDB" id="A0A2B4R2F6"/>
<dbReference type="SUPFAM" id="SSF51445">
    <property type="entry name" value="(Trans)glycosidases"/>
    <property type="match status" value="1"/>
</dbReference>
<dbReference type="GO" id="GO:0004553">
    <property type="term" value="F:hydrolase activity, hydrolyzing O-glycosyl compounds"/>
    <property type="evidence" value="ECO:0007669"/>
    <property type="project" value="InterPro"/>
</dbReference>
<dbReference type="InterPro" id="IPR001764">
    <property type="entry name" value="Glyco_hydro_3_N"/>
</dbReference>
<dbReference type="Gene3D" id="3.20.20.300">
    <property type="entry name" value="Glycoside hydrolase, family 3, N-terminal domain"/>
    <property type="match status" value="1"/>
</dbReference>